<evidence type="ECO:0000313" key="2">
    <source>
        <dbReference type="EMBL" id="CAD6501336.1"/>
    </source>
</evidence>
<name>A0A9W4GE23_BLUGR</name>
<feature type="chain" id="PRO_5042786529" evidence="1">
    <location>
        <begin position="20"/>
        <end position="106"/>
    </location>
</feature>
<evidence type="ECO:0000256" key="1">
    <source>
        <dbReference type="SAM" id="SignalP"/>
    </source>
</evidence>
<dbReference type="EMBL" id="CAJHIT010000005">
    <property type="protein sequence ID" value="CAD6501336.1"/>
    <property type="molecule type" value="Genomic_DNA"/>
</dbReference>
<dbReference type="Proteomes" id="UP000683417">
    <property type="component" value="Unassembled WGS sequence"/>
</dbReference>
<protein>
    <submittedName>
        <fullName evidence="2">BgTH12-01588</fullName>
    </submittedName>
    <submittedName>
        <fullName evidence="3">BgTH12-01590</fullName>
    </submittedName>
</protein>
<reference evidence="2" key="1">
    <citation type="submission" date="2020-10" db="EMBL/GenBank/DDBJ databases">
        <authorList>
            <person name="Muller C M."/>
        </authorList>
    </citation>
    <scope>NUCLEOTIDE SEQUENCE</scope>
    <source>
        <strain evidence="2">THUN-12</strain>
    </source>
</reference>
<evidence type="ECO:0000313" key="4">
    <source>
        <dbReference type="Proteomes" id="UP000683417"/>
    </source>
</evidence>
<evidence type="ECO:0000313" key="3">
    <source>
        <dbReference type="EMBL" id="CAD6501338.1"/>
    </source>
</evidence>
<accession>A0A9W4GE23</accession>
<comment type="caution">
    <text evidence="2">The sequence shown here is derived from an EMBL/GenBank/DDBJ whole genome shotgun (WGS) entry which is preliminary data.</text>
</comment>
<gene>
    <name evidence="2" type="ORF">BGTH12_LOCUS2694</name>
    <name evidence="3" type="ORF">BGTH12_LOCUS2696</name>
</gene>
<organism evidence="2 4">
    <name type="scientific">Blumeria graminis f. sp. triticale</name>
    <dbReference type="NCBI Taxonomy" id="1689686"/>
    <lineage>
        <taxon>Eukaryota</taxon>
        <taxon>Fungi</taxon>
        <taxon>Dikarya</taxon>
        <taxon>Ascomycota</taxon>
        <taxon>Pezizomycotina</taxon>
        <taxon>Leotiomycetes</taxon>
        <taxon>Erysiphales</taxon>
        <taxon>Erysiphaceae</taxon>
        <taxon>Blumeria</taxon>
    </lineage>
</organism>
<dbReference type="AlphaFoldDB" id="A0A9W4GE23"/>
<feature type="signal peptide" evidence="1">
    <location>
        <begin position="1"/>
        <end position="19"/>
    </location>
</feature>
<dbReference type="EMBL" id="CAJHIT010000005">
    <property type="protein sequence ID" value="CAD6501338.1"/>
    <property type="molecule type" value="Genomic_DNA"/>
</dbReference>
<proteinExistence type="predicted"/>
<keyword evidence="1" id="KW-0732">Signal</keyword>
<sequence length="106" mass="11924">MFDHRALLILFFSFTLSLASPVPAWGEYKLNTQYPPWPSRPCADFGASACFHAEGREDLLVSRGMSVSRWCVTQVRRCGYRVRAVQAMAKQVDAESADGNDERGQH</sequence>